<organism evidence="2">
    <name type="scientific">Selaginella moellendorffii</name>
    <name type="common">Spikemoss</name>
    <dbReference type="NCBI Taxonomy" id="88036"/>
    <lineage>
        <taxon>Eukaryota</taxon>
        <taxon>Viridiplantae</taxon>
        <taxon>Streptophyta</taxon>
        <taxon>Embryophyta</taxon>
        <taxon>Tracheophyta</taxon>
        <taxon>Lycopodiopsida</taxon>
        <taxon>Selaginellales</taxon>
        <taxon>Selaginellaceae</taxon>
        <taxon>Selaginella</taxon>
    </lineage>
</organism>
<proteinExistence type="predicted"/>
<keyword evidence="2" id="KW-1185">Reference proteome</keyword>
<dbReference type="HOGENOM" id="CLU_1761926_0_0_1"/>
<dbReference type="Proteomes" id="UP000001514">
    <property type="component" value="Unassembled WGS sequence"/>
</dbReference>
<name>D8RNI6_SELML</name>
<dbReference type="KEGG" id="smo:SELMODRAFT_413153"/>
<protein>
    <submittedName>
        <fullName evidence="1">Uncharacterized protein</fullName>
    </submittedName>
</protein>
<dbReference type="Gramene" id="EFJ26091">
    <property type="protein sequence ID" value="EFJ26091"/>
    <property type="gene ID" value="SELMODRAFT_413153"/>
</dbReference>
<sequence length="148" mass="17164">MAKQDEHVEGISSGDKELDYSQVSLSFWTYPICSEFLPRQQWRTIAQNTSIKITCLLQAIKTRWQINITHFAYNGFVAKMKYVTLQVGKGRQVKIGVIIFLQHIYKHYITQENPIPLFAIEPPPLVSLLREIARERTLVRDVDVEQTS</sequence>
<dbReference type="InParanoid" id="D8RNI6"/>
<dbReference type="EMBL" id="GL377585">
    <property type="protein sequence ID" value="EFJ26091.1"/>
    <property type="molecule type" value="Genomic_DNA"/>
</dbReference>
<evidence type="ECO:0000313" key="1">
    <source>
        <dbReference type="EMBL" id="EFJ26091.1"/>
    </source>
</evidence>
<evidence type="ECO:0000313" key="2">
    <source>
        <dbReference type="Proteomes" id="UP000001514"/>
    </source>
</evidence>
<reference evidence="1 2" key="1">
    <citation type="journal article" date="2011" name="Science">
        <title>The Selaginella genome identifies genetic changes associated with the evolution of vascular plants.</title>
        <authorList>
            <person name="Banks J.A."/>
            <person name="Nishiyama T."/>
            <person name="Hasebe M."/>
            <person name="Bowman J.L."/>
            <person name="Gribskov M."/>
            <person name="dePamphilis C."/>
            <person name="Albert V.A."/>
            <person name="Aono N."/>
            <person name="Aoyama T."/>
            <person name="Ambrose B.A."/>
            <person name="Ashton N.W."/>
            <person name="Axtell M.J."/>
            <person name="Barker E."/>
            <person name="Barker M.S."/>
            <person name="Bennetzen J.L."/>
            <person name="Bonawitz N.D."/>
            <person name="Chapple C."/>
            <person name="Cheng C."/>
            <person name="Correa L.G."/>
            <person name="Dacre M."/>
            <person name="DeBarry J."/>
            <person name="Dreyer I."/>
            <person name="Elias M."/>
            <person name="Engstrom E.M."/>
            <person name="Estelle M."/>
            <person name="Feng L."/>
            <person name="Finet C."/>
            <person name="Floyd S.K."/>
            <person name="Frommer W.B."/>
            <person name="Fujita T."/>
            <person name="Gramzow L."/>
            <person name="Gutensohn M."/>
            <person name="Harholt J."/>
            <person name="Hattori M."/>
            <person name="Heyl A."/>
            <person name="Hirai T."/>
            <person name="Hiwatashi Y."/>
            <person name="Ishikawa M."/>
            <person name="Iwata M."/>
            <person name="Karol K.G."/>
            <person name="Koehler B."/>
            <person name="Kolukisaoglu U."/>
            <person name="Kubo M."/>
            <person name="Kurata T."/>
            <person name="Lalonde S."/>
            <person name="Li K."/>
            <person name="Li Y."/>
            <person name="Litt A."/>
            <person name="Lyons E."/>
            <person name="Manning G."/>
            <person name="Maruyama T."/>
            <person name="Michael T.P."/>
            <person name="Mikami K."/>
            <person name="Miyazaki S."/>
            <person name="Morinaga S."/>
            <person name="Murata T."/>
            <person name="Mueller-Roeber B."/>
            <person name="Nelson D.R."/>
            <person name="Obara M."/>
            <person name="Oguri Y."/>
            <person name="Olmstead R.G."/>
            <person name="Onodera N."/>
            <person name="Petersen B.L."/>
            <person name="Pils B."/>
            <person name="Prigge M."/>
            <person name="Rensing S.A."/>
            <person name="Riano-Pachon D.M."/>
            <person name="Roberts A.W."/>
            <person name="Sato Y."/>
            <person name="Scheller H.V."/>
            <person name="Schulz B."/>
            <person name="Schulz C."/>
            <person name="Shakirov E.V."/>
            <person name="Shibagaki N."/>
            <person name="Shinohara N."/>
            <person name="Shippen D.E."/>
            <person name="Soerensen I."/>
            <person name="Sotooka R."/>
            <person name="Sugimoto N."/>
            <person name="Sugita M."/>
            <person name="Sumikawa N."/>
            <person name="Tanurdzic M."/>
            <person name="Theissen G."/>
            <person name="Ulvskov P."/>
            <person name="Wakazuki S."/>
            <person name="Weng J.K."/>
            <person name="Willats W.W."/>
            <person name="Wipf D."/>
            <person name="Wolf P.G."/>
            <person name="Yang L."/>
            <person name="Zimmer A.D."/>
            <person name="Zhu Q."/>
            <person name="Mitros T."/>
            <person name="Hellsten U."/>
            <person name="Loque D."/>
            <person name="Otillar R."/>
            <person name="Salamov A."/>
            <person name="Schmutz J."/>
            <person name="Shapiro H."/>
            <person name="Lindquist E."/>
            <person name="Lucas S."/>
            <person name="Rokhsar D."/>
            <person name="Grigoriev I.V."/>
        </authorList>
    </citation>
    <scope>NUCLEOTIDE SEQUENCE [LARGE SCALE GENOMIC DNA]</scope>
</reference>
<gene>
    <name evidence="1" type="ORF">SELMODRAFT_413153</name>
</gene>
<dbReference type="AlphaFoldDB" id="D8RNI6"/>
<accession>D8RNI6</accession>